<keyword evidence="14" id="KW-1185">Reference proteome</keyword>
<dbReference type="PROSITE" id="PS00678">
    <property type="entry name" value="WD_REPEATS_1"/>
    <property type="match status" value="3"/>
</dbReference>
<dbReference type="Pfam" id="PF00160">
    <property type="entry name" value="Pro_isomerase"/>
    <property type="match status" value="1"/>
</dbReference>
<keyword evidence="2" id="KW-0479">Metal-binding</keyword>
<evidence type="ECO:0000313" key="14">
    <source>
        <dbReference type="Proteomes" id="UP001152797"/>
    </source>
</evidence>
<dbReference type="SMART" id="SM00547">
    <property type="entry name" value="ZnF_RBZ"/>
    <property type="match status" value="6"/>
</dbReference>
<feature type="compositionally biased region" description="Basic and acidic residues" evidence="9">
    <location>
        <begin position="842"/>
        <end position="851"/>
    </location>
</feature>
<feature type="region of interest" description="Disordered" evidence="9">
    <location>
        <begin position="1428"/>
        <end position="1458"/>
    </location>
</feature>
<dbReference type="InterPro" id="IPR002130">
    <property type="entry name" value="Cyclophilin-type_PPIase_dom"/>
</dbReference>
<dbReference type="Gene3D" id="2.130.10.10">
    <property type="entry name" value="YVTN repeat-like/Quinoprotein amine dehydrogenase"/>
    <property type="match status" value="2"/>
</dbReference>
<evidence type="ECO:0000256" key="6">
    <source>
        <dbReference type="PROSITE-ProRule" id="PRU00221"/>
    </source>
</evidence>
<feature type="compositionally biased region" description="Low complexity" evidence="9">
    <location>
        <begin position="318"/>
        <end position="327"/>
    </location>
</feature>
<feature type="region of interest" description="Disordered" evidence="9">
    <location>
        <begin position="300"/>
        <end position="343"/>
    </location>
</feature>
<dbReference type="PANTHER" id="PTHR44019">
    <property type="entry name" value="WD REPEAT-CONTAINING PROTEIN 55"/>
    <property type="match status" value="1"/>
</dbReference>
<dbReference type="InterPro" id="IPR036322">
    <property type="entry name" value="WD40_repeat_dom_sf"/>
</dbReference>
<feature type="domain" description="RanBP2-type" evidence="11">
    <location>
        <begin position="709"/>
        <end position="738"/>
    </location>
</feature>
<dbReference type="EMBL" id="CAMXCT030005879">
    <property type="protein sequence ID" value="CAL4800786.1"/>
    <property type="molecule type" value="Genomic_DNA"/>
</dbReference>
<protein>
    <submittedName>
        <fullName evidence="13">POC1 centriolar protein homolog A (Pat-interacting protein 2) (Pix2) (XPix2) (WD repeat-containing protein 51A)</fullName>
    </submittedName>
</protein>
<dbReference type="InterPro" id="IPR029000">
    <property type="entry name" value="Cyclophilin-like_dom_sf"/>
</dbReference>
<feature type="domain" description="PPIase cyclophilin-type" evidence="10">
    <location>
        <begin position="962"/>
        <end position="1074"/>
    </location>
</feature>
<feature type="region of interest" description="Disordered" evidence="9">
    <location>
        <begin position="1633"/>
        <end position="1659"/>
    </location>
</feature>
<dbReference type="PROSITE" id="PS50082">
    <property type="entry name" value="WD_REPEATS_2"/>
    <property type="match status" value="7"/>
</dbReference>
<comment type="caution">
    <text evidence="12">The sequence shown here is derived from an EMBL/GenBank/DDBJ whole genome shotgun (WGS) entry which is preliminary data.</text>
</comment>
<dbReference type="InterPro" id="IPR001680">
    <property type="entry name" value="WD40_rpt"/>
</dbReference>
<dbReference type="GO" id="GO:0008270">
    <property type="term" value="F:zinc ion binding"/>
    <property type="evidence" value="ECO:0007669"/>
    <property type="project" value="UniProtKB-KW"/>
</dbReference>
<dbReference type="Gene3D" id="3.30.710.10">
    <property type="entry name" value="Potassium Channel Kv1.1, Chain A"/>
    <property type="match status" value="1"/>
</dbReference>
<dbReference type="Gene3D" id="2.40.100.10">
    <property type="entry name" value="Cyclophilin-like"/>
    <property type="match status" value="1"/>
</dbReference>
<feature type="coiled-coil region" evidence="8">
    <location>
        <begin position="415"/>
        <end position="442"/>
    </location>
</feature>
<dbReference type="PROSITE" id="PS50072">
    <property type="entry name" value="CSA_PPIASE_2"/>
    <property type="match status" value="1"/>
</dbReference>
<dbReference type="Pfam" id="PF00400">
    <property type="entry name" value="WD40"/>
    <property type="match status" value="7"/>
</dbReference>
<feature type="domain" description="RanBP2-type" evidence="11">
    <location>
        <begin position="571"/>
        <end position="600"/>
    </location>
</feature>
<dbReference type="InterPro" id="IPR050505">
    <property type="entry name" value="WDR55/POC1"/>
</dbReference>
<evidence type="ECO:0000256" key="3">
    <source>
        <dbReference type="ARBA" id="ARBA00022737"/>
    </source>
</evidence>
<feature type="domain" description="RanBP2-type" evidence="11">
    <location>
        <begin position="632"/>
        <end position="661"/>
    </location>
</feature>
<keyword evidence="4 7" id="KW-0863">Zinc-finger</keyword>
<evidence type="ECO:0000256" key="4">
    <source>
        <dbReference type="ARBA" id="ARBA00022771"/>
    </source>
</evidence>
<feature type="domain" description="RanBP2-type" evidence="11">
    <location>
        <begin position="529"/>
        <end position="558"/>
    </location>
</feature>
<keyword evidence="8" id="KW-0175">Coiled coil</keyword>
<dbReference type="Proteomes" id="UP001152797">
    <property type="component" value="Unassembled WGS sequence"/>
</dbReference>
<feature type="domain" description="RanBP2-type" evidence="11">
    <location>
        <begin position="816"/>
        <end position="845"/>
    </location>
</feature>
<dbReference type="EMBL" id="CAMXCT010005879">
    <property type="protein sequence ID" value="CAI4013474.1"/>
    <property type="molecule type" value="Genomic_DNA"/>
</dbReference>
<feature type="repeat" description="WD" evidence="6">
    <location>
        <begin position="57"/>
        <end position="89"/>
    </location>
</feature>
<reference evidence="12" key="1">
    <citation type="submission" date="2022-10" db="EMBL/GenBank/DDBJ databases">
        <authorList>
            <person name="Chen Y."/>
            <person name="Dougan E. K."/>
            <person name="Chan C."/>
            <person name="Rhodes N."/>
            <person name="Thang M."/>
        </authorList>
    </citation>
    <scope>NUCLEOTIDE SEQUENCE</scope>
</reference>
<feature type="compositionally biased region" description="Basic and acidic residues" evidence="9">
    <location>
        <begin position="1428"/>
        <end position="1452"/>
    </location>
</feature>
<dbReference type="PROSITE" id="PS50199">
    <property type="entry name" value="ZF_RANBP2_2"/>
    <property type="match status" value="6"/>
</dbReference>
<evidence type="ECO:0000256" key="1">
    <source>
        <dbReference type="ARBA" id="ARBA00022574"/>
    </source>
</evidence>
<dbReference type="SUPFAM" id="SSF90209">
    <property type="entry name" value="Ran binding protein zinc finger-like"/>
    <property type="match status" value="6"/>
</dbReference>
<feature type="repeat" description="WD" evidence="6">
    <location>
        <begin position="225"/>
        <end position="265"/>
    </location>
</feature>
<proteinExistence type="predicted"/>
<dbReference type="PROSITE" id="PS50294">
    <property type="entry name" value="WD_REPEATS_REGION"/>
    <property type="match status" value="5"/>
</dbReference>
<dbReference type="InterPro" id="IPR020472">
    <property type="entry name" value="WD40_PAC1"/>
</dbReference>
<evidence type="ECO:0000259" key="11">
    <source>
        <dbReference type="PROSITE" id="PS50199"/>
    </source>
</evidence>
<keyword evidence="3" id="KW-0677">Repeat</keyword>
<dbReference type="SUPFAM" id="SSF50891">
    <property type="entry name" value="Cyclophilin-like"/>
    <property type="match status" value="1"/>
</dbReference>
<keyword evidence="5" id="KW-0862">Zinc</keyword>
<feature type="compositionally biased region" description="Polar residues" evidence="9">
    <location>
        <begin position="1247"/>
        <end position="1258"/>
    </location>
</feature>
<dbReference type="InterPro" id="IPR000210">
    <property type="entry name" value="BTB/POZ_dom"/>
</dbReference>
<dbReference type="Pfam" id="PF00641">
    <property type="entry name" value="Zn_ribbon_RanBP"/>
    <property type="match status" value="1"/>
</dbReference>
<feature type="repeat" description="WD" evidence="6">
    <location>
        <begin position="190"/>
        <end position="224"/>
    </location>
</feature>
<evidence type="ECO:0000256" key="9">
    <source>
        <dbReference type="SAM" id="MobiDB-lite"/>
    </source>
</evidence>
<dbReference type="SMART" id="SM00320">
    <property type="entry name" value="WD40"/>
    <property type="match status" value="7"/>
</dbReference>
<evidence type="ECO:0000313" key="12">
    <source>
        <dbReference type="EMBL" id="CAI4013474.1"/>
    </source>
</evidence>
<sequence length="1865" mass="205599">MERNAAPSVELDRAFRGHRGPVTSLAFHPEEQQVVSGSQDGCLFVWHFKAQLRPFRFVGHKGEVHHVAMSRTGQTIASAAADQTVRLWSNSAQGESRVMKVHCGAVRSVCFSWDDSLLLTASDDKTVKLWSLATYRFQASLLGHTNWVYSADFSKNSELVASAGEDRLVRIWDVEKKVSIMTFPDFQVPVSKAKFHPDGSSVAACGKDGCIKLWDLRSRKLLQHYDAHSGAIASINFHPMGEQLLSAGEDGLRIWNLREGRLMHEVSGLKKPPTACAFSPSGQSLAAGSRDHLVLTWNLKADPPAPAPAPAPRHPVSTPERAAAPAPRRSDATTKPRAPVPEPVMADATTKAVEEPQPLAETLKTMQSHLEIMARTVQLLDQRLALNEEQVKAMRGELLQQNALEMKLPLPVPLVQQAVTEVKSLTTQEEELQQELENLFLVELTEKIDALGSAGQRWRWTLRRGIGTAPVAVTISLRATPAAGNVVLPETPGQLSFNYGSSGAEAPRATISGRPIMKVAPSSQQKEDTSGDWNCPQCGDYQFGRNASCRKCGAPKPAKITAPAVRNTDFKDGDWNCPDCGDHQFARNASCRRCGAARPTVTAAALATPRSFTERRQPIPAMVATPVEKGFMSGDWHCPACGDHQFARNASCRRCGAERPAVGAAPVLPRGVQPVIEIDGTRYIAAPIQPTQSQAYTPVVRPSNGQEFKAGDWSCPACGDHQFERNATCRKCGTPKPAVPTVSSAGPTIRGPAATLLAEIQSRHADRKTGSDFKPGDWVCPGCGDHQFQRNENCRKCGTARPSGEPLTSSNNLPMKPGDWLCPACGDMQFARNERCRRCGADRPEAEEMARSRSPRRMCGGSPATGGQRPSSSLAGYASSGAETRLAVAMVHSFYMLNLWIWWIWRMAAIAAATVVNQESIVVSLSDSGMVRREKLEKWSQKWHVKCETTKGTFHLQTTPESPQGVRRFLDLVRDGFFRDQAIFRAVRGSLVQFGISDARELNEKWSPSIPDDAVAQAVAPRRLPRGTLSFAGTGPHTRNTQIFITLSDQAITKPWETAIGHVLEEDLPVLDRLFTGYADAVDPEDLRQHGNDFLREFYPRLDYIQSCFAFQWALPWHLADRRTDQSEACHCNALTGVSTQELHVSTCGTGWRSLNLLLERLTAAESEKRWTTQELGLSFAPESRVSLPGLPQGYPPTSEPREPPPASAAAAAAAEAAAAAAWPARAFEEQVEHQVEHVEHVEHVQDQGSVETSSARGQSEAEPMNSPRTQPTVPAHSEKPLEVMVDDEPEVFLEMIRFVYLNTCHVDQGNVKALMHIADKYCIEDIVKHCLQWMQDNFTVGLFYHLLTVQMSHEHFGRLLWNSLLKALRSRRHFALVTADAEEHLEKLPVSFVEALLRSDELPVISEIEVIHLIARWARGALARQEKRSSHEEDCERNSHEDVHEIRSHETCEEEAQDGYSDIGSTQLAAVALSDTEMALATMTETCSCGTADADEDMHKEDCKARTRGEMLRLLGAVRKSNTLVRLADMEPMFQILGLNRLFCNKVPRETSALDPGFVIYRGVAGVNTPSGVFGDHSNMVPHAWKGVSVSLGSHDFLQQQEGFKPNTVPEGGTSVFPRLWVRITCSSWSHREKRPSKSTSGHSRHSGPLGAQIPDTSSWESVPTHLMGILPVNEEPCSKFPPTLKTMQSQDDWEIGRTKTLRPPNTGCFPDLINNEKIEHKVVCAVISGQMRHGIRIGQRERSSIYDIEELYGHSEELCLGGSPTEVEFELQLKVQAPSPCGICRCSLAVLQPESATSPLEQSNDALLEVSFDASAEEHLHFYISSSYFDSNSSYTVALNWVLRPGLRLEADMDSDNDHVSPN</sequence>
<dbReference type="InterPro" id="IPR011333">
    <property type="entry name" value="SKP1/BTB/POZ_sf"/>
</dbReference>
<feature type="region of interest" description="Disordered" evidence="9">
    <location>
        <begin position="842"/>
        <end position="876"/>
    </location>
</feature>
<feature type="region of interest" description="Disordered" evidence="9">
    <location>
        <begin position="1183"/>
        <end position="1213"/>
    </location>
</feature>
<dbReference type="SUPFAM" id="SSF54695">
    <property type="entry name" value="POZ domain"/>
    <property type="match status" value="1"/>
</dbReference>
<accession>A0A9P1DQK8</accession>
<reference evidence="13 14" key="2">
    <citation type="submission" date="2024-05" db="EMBL/GenBank/DDBJ databases">
        <authorList>
            <person name="Chen Y."/>
            <person name="Shah S."/>
            <person name="Dougan E. K."/>
            <person name="Thang M."/>
            <person name="Chan C."/>
        </authorList>
    </citation>
    <scope>NUCLEOTIDE SEQUENCE [LARGE SCALE GENOMIC DNA]</scope>
</reference>
<feature type="repeat" description="WD" evidence="6">
    <location>
        <begin position="266"/>
        <end position="300"/>
    </location>
</feature>
<feature type="compositionally biased region" description="Pro residues" evidence="9">
    <location>
        <begin position="1194"/>
        <end position="1207"/>
    </location>
</feature>
<evidence type="ECO:0000256" key="2">
    <source>
        <dbReference type="ARBA" id="ARBA00022723"/>
    </source>
</evidence>
<dbReference type="InterPro" id="IPR015943">
    <property type="entry name" value="WD40/YVTN_repeat-like_dom_sf"/>
</dbReference>
<feature type="repeat" description="WD" evidence="6">
    <location>
        <begin position="15"/>
        <end position="49"/>
    </location>
</feature>
<gene>
    <name evidence="12" type="ORF">C1SCF055_LOCUS38436</name>
</gene>
<dbReference type="InterPro" id="IPR019775">
    <property type="entry name" value="WD40_repeat_CS"/>
</dbReference>
<evidence type="ECO:0000256" key="8">
    <source>
        <dbReference type="SAM" id="Coils"/>
    </source>
</evidence>
<evidence type="ECO:0000259" key="10">
    <source>
        <dbReference type="PROSITE" id="PS50072"/>
    </source>
</evidence>
<evidence type="ECO:0000256" key="5">
    <source>
        <dbReference type="ARBA" id="ARBA00022833"/>
    </source>
</evidence>
<dbReference type="InterPro" id="IPR001876">
    <property type="entry name" value="Znf_RanBP2"/>
</dbReference>
<dbReference type="CDD" id="cd14733">
    <property type="entry name" value="BACK"/>
    <property type="match status" value="1"/>
</dbReference>
<dbReference type="Gene3D" id="4.10.1060.10">
    <property type="entry name" value="Zinc finger, RanBP2-type"/>
    <property type="match status" value="6"/>
</dbReference>
<evidence type="ECO:0000256" key="7">
    <source>
        <dbReference type="PROSITE-ProRule" id="PRU00322"/>
    </source>
</evidence>
<name>A0A9P1DQK8_9DINO</name>
<dbReference type="SUPFAM" id="SSF50978">
    <property type="entry name" value="WD40 repeat-like"/>
    <property type="match status" value="1"/>
</dbReference>
<feature type="compositionally biased region" description="Pro residues" evidence="9">
    <location>
        <begin position="303"/>
        <end position="313"/>
    </location>
</feature>
<feature type="region of interest" description="Disordered" evidence="9">
    <location>
        <begin position="1243"/>
        <end position="1281"/>
    </location>
</feature>
<feature type="domain" description="RanBP2-type" evidence="11">
    <location>
        <begin position="774"/>
        <end position="803"/>
    </location>
</feature>
<keyword evidence="1 6" id="KW-0853">WD repeat</keyword>
<dbReference type="Pfam" id="PF00651">
    <property type="entry name" value="BTB"/>
    <property type="match status" value="1"/>
</dbReference>
<evidence type="ECO:0000313" key="13">
    <source>
        <dbReference type="EMBL" id="CAL4800786.1"/>
    </source>
</evidence>
<dbReference type="GO" id="GO:0003755">
    <property type="term" value="F:peptidyl-prolyl cis-trans isomerase activity"/>
    <property type="evidence" value="ECO:0007669"/>
    <property type="project" value="InterPro"/>
</dbReference>
<dbReference type="PRINTS" id="PR00320">
    <property type="entry name" value="GPROTEINBRPT"/>
</dbReference>
<dbReference type="PANTHER" id="PTHR44019:SF8">
    <property type="entry name" value="POC1 CENTRIOLAR PROTEIN HOMOLOG"/>
    <property type="match status" value="1"/>
</dbReference>
<feature type="repeat" description="WD" evidence="6">
    <location>
        <begin position="99"/>
        <end position="140"/>
    </location>
</feature>
<feature type="repeat" description="WD" evidence="6">
    <location>
        <begin position="141"/>
        <end position="182"/>
    </location>
</feature>
<dbReference type="EMBL" id="CAMXCT020005879">
    <property type="protein sequence ID" value="CAL1166849.1"/>
    <property type="molecule type" value="Genomic_DNA"/>
</dbReference>
<dbReference type="InterPro" id="IPR036443">
    <property type="entry name" value="Znf_RanBP2_sf"/>
</dbReference>
<dbReference type="OrthoDB" id="45365at2759"/>
<organism evidence="12">
    <name type="scientific">Cladocopium goreaui</name>
    <dbReference type="NCBI Taxonomy" id="2562237"/>
    <lineage>
        <taxon>Eukaryota</taxon>
        <taxon>Sar</taxon>
        <taxon>Alveolata</taxon>
        <taxon>Dinophyceae</taxon>
        <taxon>Suessiales</taxon>
        <taxon>Symbiodiniaceae</taxon>
        <taxon>Cladocopium</taxon>
    </lineage>
</organism>
<dbReference type="CDD" id="cd00200">
    <property type="entry name" value="WD40"/>
    <property type="match status" value="1"/>
</dbReference>